<keyword evidence="1" id="KW-0732">Signal</keyword>
<dbReference type="RefSeq" id="WP_151187421.1">
    <property type="nucleotide sequence ID" value="NZ_CP043626.1"/>
</dbReference>
<protein>
    <submittedName>
        <fullName evidence="2">DUF1302 domain-containing protein</fullName>
    </submittedName>
</protein>
<evidence type="ECO:0000256" key="1">
    <source>
        <dbReference type="SAM" id="SignalP"/>
    </source>
</evidence>
<dbReference type="Proteomes" id="UP000326659">
    <property type="component" value="Chromosome"/>
</dbReference>
<reference evidence="2 3" key="1">
    <citation type="submission" date="2019-09" db="EMBL/GenBank/DDBJ databases">
        <title>Prosopis cineraria nodule microbiome.</title>
        <authorList>
            <person name="Chaluvadi S.R."/>
            <person name="Ali R."/>
            <person name="Wang X."/>
        </authorList>
    </citation>
    <scope>NUCLEOTIDE SEQUENCE [LARGE SCALE GENOMIC DNA]</scope>
    <source>
        <strain evidence="2 3">BG1</strain>
    </source>
</reference>
<dbReference type="KEGG" id="pden:F1C79_10955"/>
<organism evidence="2 3">
    <name type="scientific">Pseudomonas denitrificans</name>
    <dbReference type="NCBI Taxonomy" id="43306"/>
    <lineage>
        <taxon>Bacteria</taxon>
        <taxon>Pseudomonadati</taxon>
        <taxon>Pseudomonadota</taxon>
        <taxon>Gammaproteobacteria</taxon>
        <taxon>Pseudomonadales</taxon>
        <taxon>Pseudomonadaceae</taxon>
        <taxon>Halopseudomonas</taxon>
    </lineage>
</organism>
<feature type="signal peptide" evidence="1">
    <location>
        <begin position="1"/>
        <end position="30"/>
    </location>
</feature>
<dbReference type="InterPro" id="IPR010727">
    <property type="entry name" value="DUF1302"/>
</dbReference>
<keyword evidence="3" id="KW-1185">Reference proteome</keyword>
<accession>A0A9X7MZ08</accession>
<name>A0A9X7MZ08_PSEDE</name>
<feature type="chain" id="PRO_5040718346" evidence="1">
    <location>
        <begin position="31"/>
        <end position="606"/>
    </location>
</feature>
<proteinExistence type="predicted"/>
<sequence>MNHLLHARGIARPSLLALCIGAAISPGAHGVTWQLNDDWSATSNTTLSLGTSWALDAPDKHLLTAADARSIGREGSGINYNGDDGKLNYRRNETISTLFKGLTDLDVQDGNQGVFLRFKYWYDQAMEEGNGDFQRFDDSGWQDLARFKGFENLDAYVWKDFQVADRKLGVKVGKQVLSWGEALFLQNGLNAINPLDASAFNRPGVELKEGQLPVEMVSFNYDLADSLSLEGFWQYNFRPTVLDGCGTFFSSNDNIAEGCQVDYMVSGGTGTTGQALAQGRYLQRTSTDYPSDTGQYGLAMHYVIEALNDADLGVYYANYHSRTPLINGVIARKGPVSASRTNLNTGDYFTVYPEDIHMFGLSMSGVAGTTALFGELSYRPNMPLGYNPADLVALLSGQANTPILPMTAAELGAARGDEVQGYVRLPVWQFSLGATDTVNNVLGATRLAWAGEAGANLIQGIGDDRLGRAGSFGRTPPTNGVQCSAASAAGIPGGVTAAQLADYNADNCNTDGLMSHFSWGYRLRLALNYEDLLPATVVTPSINWRHDVQGYGPNFQEGQQAAGLALTFDYRNNYSLELAYNSFFGSNEFSTVDDRDFASVTLKASF</sequence>
<dbReference type="EMBL" id="CP043626">
    <property type="protein sequence ID" value="QEY72088.1"/>
    <property type="molecule type" value="Genomic_DNA"/>
</dbReference>
<dbReference type="OrthoDB" id="7000272at2"/>
<dbReference type="Pfam" id="PF06980">
    <property type="entry name" value="DUF1302"/>
    <property type="match status" value="1"/>
</dbReference>
<dbReference type="AlphaFoldDB" id="A0A9X7MZ08"/>
<gene>
    <name evidence="2" type="ORF">F1C79_10955</name>
</gene>
<evidence type="ECO:0000313" key="2">
    <source>
        <dbReference type="EMBL" id="QEY72088.1"/>
    </source>
</evidence>
<evidence type="ECO:0000313" key="3">
    <source>
        <dbReference type="Proteomes" id="UP000326659"/>
    </source>
</evidence>